<organism evidence="7 8">
    <name type="scientific">Candidatus Desantisbacteria bacterium CG2_30_40_21</name>
    <dbReference type="NCBI Taxonomy" id="1817895"/>
    <lineage>
        <taxon>Bacteria</taxon>
        <taxon>Candidatus Desantisiibacteriota</taxon>
    </lineage>
</organism>
<keyword evidence="4" id="KW-0238">DNA-binding</keyword>
<dbReference type="Proteomes" id="UP000183085">
    <property type="component" value="Unassembled WGS sequence"/>
</dbReference>
<evidence type="ECO:0000256" key="4">
    <source>
        <dbReference type="ARBA" id="ARBA00023125"/>
    </source>
</evidence>
<dbReference type="EMBL" id="MNYI01000101">
    <property type="protein sequence ID" value="OIP40908.1"/>
    <property type="molecule type" value="Genomic_DNA"/>
</dbReference>
<dbReference type="InterPro" id="IPR036388">
    <property type="entry name" value="WH-like_DNA-bd_sf"/>
</dbReference>
<evidence type="ECO:0000313" key="8">
    <source>
        <dbReference type="Proteomes" id="UP000183085"/>
    </source>
</evidence>
<evidence type="ECO:0000313" key="7">
    <source>
        <dbReference type="EMBL" id="OIP40908.1"/>
    </source>
</evidence>
<proteinExistence type="inferred from homology"/>
<dbReference type="Pfam" id="PF08281">
    <property type="entry name" value="Sigma70_r4_2"/>
    <property type="match status" value="1"/>
</dbReference>
<evidence type="ECO:0000259" key="6">
    <source>
        <dbReference type="Pfam" id="PF08281"/>
    </source>
</evidence>
<accession>A0A1J5DXR0</accession>
<protein>
    <recommendedName>
        <fullName evidence="6">RNA polymerase sigma factor 70 region 4 type 2 domain-containing protein</fullName>
    </recommendedName>
</protein>
<dbReference type="SUPFAM" id="SSF88946">
    <property type="entry name" value="Sigma2 domain of RNA polymerase sigma factors"/>
    <property type="match status" value="1"/>
</dbReference>
<comment type="caution">
    <text evidence="7">The sequence shown here is derived from an EMBL/GenBank/DDBJ whole genome shotgun (WGS) entry which is preliminary data.</text>
</comment>
<comment type="similarity">
    <text evidence="1">Belongs to the sigma-70 factor family. ECF subfamily.</text>
</comment>
<keyword evidence="5" id="KW-0804">Transcription</keyword>
<evidence type="ECO:0000256" key="5">
    <source>
        <dbReference type="ARBA" id="ARBA00023163"/>
    </source>
</evidence>
<reference evidence="7 8" key="1">
    <citation type="journal article" date="2016" name="Environ. Microbiol.">
        <title>Genomic resolution of a cold subsurface aquifer community provides metabolic insights for novel microbes adapted to high CO concentrations.</title>
        <authorList>
            <person name="Probst A.J."/>
            <person name="Castelle C.J."/>
            <person name="Singh A."/>
            <person name="Brown C.T."/>
            <person name="Anantharaman K."/>
            <person name="Sharon I."/>
            <person name="Hug L.A."/>
            <person name="Burstein D."/>
            <person name="Emerson J.B."/>
            <person name="Thomas B.C."/>
            <person name="Banfield J.F."/>
        </authorList>
    </citation>
    <scope>NUCLEOTIDE SEQUENCE [LARGE SCALE GENOMIC DNA]</scope>
    <source>
        <strain evidence="7">CG2_30_40_21</strain>
    </source>
</reference>
<evidence type="ECO:0000256" key="1">
    <source>
        <dbReference type="ARBA" id="ARBA00010641"/>
    </source>
</evidence>
<dbReference type="InterPro" id="IPR013324">
    <property type="entry name" value="RNA_pol_sigma_r3/r4-like"/>
</dbReference>
<dbReference type="GO" id="GO:0016987">
    <property type="term" value="F:sigma factor activity"/>
    <property type="evidence" value="ECO:0007669"/>
    <property type="project" value="UniProtKB-KW"/>
</dbReference>
<dbReference type="PANTHER" id="PTHR43133:SF8">
    <property type="entry name" value="RNA POLYMERASE SIGMA FACTOR HI_1459-RELATED"/>
    <property type="match status" value="1"/>
</dbReference>
<dbReference type="InterPro" id="IPR039425">
    <property type="entry name" value="RNA_pol_sigma-70-like"/>
</dbReference>
<keyword evidence="2" id="KW-0805">Transcription regulation</keyword>
<keyword evidence="3" id="KW-0731">Sigma factor</keyword>
<dbReference type="SUPFAM" id="SSF88659">
    <property type="entry name" value="Sigma3 and sigma4 domains of RNA polymerase sigma factors"/>
    <property type="match status" value="1"/>
</dbReference>
<dbReference type="AlphaFoldDB" id="A0A1J5DXR0"/>
<evidence type="ECO:0000256" key="3">
    <source>
        <dbReference type="ARBA" id="ARBA00023082"/>
    </source>
</evidence>
<dbReference type="STRING" id="1817895.AUJ95_04035"/>
<dbReference type="InterPro" id="IPR013325">
    <property type="entry name" value="RNA_pol_sigma_r2"/>
</dbReference>
<sequence length="192" mass="22804">MSEENVMDLVQLWRDGETERFDEIVVKYQKLLCSIAYLLLRRDYQQSCQIACEAFAYAYHNPYKFHDEYSLKIFLCQTLITMVKEKLKQNDANKDELLQELLEGYKPDKVSMQRAAGDILAEKERLQEYILDNLETLLFEQMVMIILRDVFMFPFEEISEIMKLPLKTIPSRLHRARIGLRDKIKDVIYSGM</sequence>
<evidence type="ECO:0000256" key="2">
    <source>
        <dbReference type="ARBA" id="ARBA00023015"/>
    </source>
</evidence>
<dbReference type="PANTHER" id="PTHR43133">
    <property type="entry name" value="RNA POLYMERASE ECF-TYPE SIGMA FACTO"/>
    <property type="match status" value="1"/>
</dbReference>
<feature type="domain" description="RNA polymerase sigma factor 70 region 4 type 2" evidence="6">
    <location>
        <begin position="129"/>
        <end position="177"/>
    </location>
</feature>
<dbReference type="GO" id="GO:0006352">
    <property type="term" value="P:DNA-templated transcription initiation"/>
    <property type="evidence" value="ECO:0007669"/>
    <property type="project" value="InterPro"/>
</dbReference>
<dbReference type="InterPro" id="IPR013249">
    <property type="entry name" value="RNA_pol_sigma70_r4_t2"/>
</dbReference>
<dbReference type="Gene3D" id="1.10.1740.10">
    <property type="match status" value="1"/>
</dbReference>
<gene>
    <name evidence="7" type="ORF">AUJ95_04035</name>
</gene>
<name>A0A1J5DXR0_9BACT</name>
<dbReference type="GO" id="GO:0003677">
    <property type="term" value="F:DNA binding"/>
    <property type="evidence" value="ECO:0007669"/>
    <property type="project" value="UniProtKB-KW"/>
</dbReference>
<dbReference type="Gene3D" id="1.10.10.10">
    <property type="entry name" value="Winged helix-like DNA-binding domain superfamily/Winged helix DNA-binding domain"/>
    <property type="match status" value="1"/>
</dbReference>